<dbReference type="Proteomes" id="UP001595858">
    <property type="component" value="Unassembled WGS sequence"/>
</dbReference>
<evidence type="ECO:0000313" key="3">
    <source>
        <dbReference type="Proteomes" id="UP001595858"/>
    </source>
</evidence>
<keyword evidence="1" id="KW-0812">Transmembrane</keyword>
<name>A0ABV9SHP4_9ACTN</name>
<evidence type="ECO:0000313" key="2">
    <source>
        <dbReference type="EMBL" id="MFC4866789.1"/>
    </source>
</evidence>
<feature type="transmembrane region" description="Helical" evidence="1">
    <location>
        <begin position="76"/>
        <end position="94"/>
    </location>
</feature>
<comment type="caution">
    <text evidence="2">The sequence shown here is derived from an EMBL/GenBank/DDBJ whole genome shotgun (WGS) entry which is preliminary data.</text>
</comment>
<gene>
    <name evidence="2" type="ORF">ACFPCZ_09110</name>
</gene>
<organism evidence="2 3">
    <name type="scientific">Streptomonospora arabica</name>
    <dbReference type="NCBI Taxonomy" id="412417"/>
    <lineage>
        <taxon>Bacteria</taxon>
        <taxon>Bacillati</taxon>
        <taxon>Actinomycetota</taxon>
        <taxon>Actinomycetes</taxon>
        <taxon>Streptosporangiales</taxon>
        <taxon>Nocardiopsidaceae</taxon>
        <taxon>Streptomonospora</taxon>
    </lineage>
</organism>
<reference evidence="3" key="1">
    <citation type="journal article" date="2019" name="Int. J. Syst. Evol. Microbiol.">
        <title>The Global Catalogue of Microorganisms (GCM) 10K type strain sequencing project: providing services to taxonomists for standard genome sequencing and annotation.</title>
        <authorList>
            <consortium name="The Broad Institute Genomics Platform"/>
            <consortium name="The Broad Institute Genome Sequencing Center for Infectious Disease"/>
            <person name="Wu L."/>
            <person name="Ma J."/>
        </authorList>
    </citation>
    <scope>NUCLEOTIDE SEQUENCE [LARGE SCALE GENOMIC DNA]</scope>
    <source>
        <strain evidence="3">CGMCC 4.7304</strain>
    </source>
</reference>
<sequence>MDLLRAWAAGAAVWLAWAVASALLHLWLLPLGALDVPSLRLAWVGLTTLTGYLLVALAAGLAHPRARRADRGRRTAAVWALPAFGAPLEGAARIPHLTHPSNGASAVDWITLGTAVAMIAAGAAAGGALARSLRAHTARSRRPRNS</sequence>
<keyword evidence="1" id="KW-0472">Membrane</keyword>
<protein>
    <submittedName>
        <fullName evidence="2">Uncharacterized protein</fullName>
    </submittedName>
</protein>
<feature type="transmembrane region" description="Helical" evidence="1">
    <location>
        <begin position="7"/>
        <end position="29"/>
    </location>
</feature>
<feature type="transmembrane region" description="Helical" evidence="1">
    <location>
        <begin position="41"/>
        <end position="64"/>
    </location>
</feature>
<evidence type="ECO:0000256" key="1">
    <source>
        <dbReference type="SAM" id="Phobius"/>
    </source>
</evidence>
<dbReference type="EMBL" id="JBHSIY010000006">
    <property type="protein sequence ID" value="MFC4866789.1"/>
    <property type="molecule type" value="Genomic_DNA"/>
</dbReference>
<keyword evidence="3" id="KW-1185">Reference proteome</keyword>
<proteinExistence type="predicted"/>
<accession>A0ABV9SHP4</accession>
<keyword evidence="1" id="KW-1133">Transmembrane helix</keyword>
<dbReference type="RefSeq" id="WP_344143329.1">
    <property type="nucleotide sequence ID" value="NZ_BAAAQI010000007.1"/>
</dbReference>
<feature type="transmembrane region" description="Helical" evidence="1">
    <location>
        <begin position="106"/>
        <end position="130"/>
    </location>
</feature>